<dbReference type="Gene3D" id="1.20.5.1930">
    <property type="match status" value="1"/>
</dbReference>
<evidence type="ECO:0000256" key="4">
    <source>
        <dbReference type="ARBA" id="ARBA00022679"/>
    </source>
</evidence>
<keyword evidence="9" id="KW-1133">Transmembrane helix</keyword>
<dbReference type="SUPFAM" id="SSF55874">
    <property type="entry name" value="ATPase domain of HSP90 chaperone/DNA topoisomerase II/histidine kinase"/>
    <property type="match status" value="1"/>
</dbReference>
<dbReference type="SMART" id="SM00387">
    <property type="entry name" value="HATPase_c"/>
    <property type="match status" value="1"/>
</dbReference>
<dbReference type="GO" id="GO:0016020">
    <property type="term" value="C:membrane"/>
    <property type="evidence" value="ECO:0007669"/>
    <property type="project" value="InterPro"/>
</dbReference>
<dbReference type="OrthoDB" id="227596at2"/>
<dbReference type="CDD" id="cd16917">
    <property type="entry name" value="HATPase_UhpB-NarQ-NarX-like"/>
    <property type="match status" value="1"/>
</dbReference>
<keyword evidence="12" id="KW-1185">Reference proteome</keyword>
<feature type="transmembrane region" description="Helical" evidence="9">
    <location>
        <begin position="55"/>
        <end position="77"/>
    </location>
</feature>
<dbReference type="AlphaFoldDB" id="A0A173LKR2"/>
<sequence>MRGRGPMWMNRGMDTESKQVSVRTSVSQIATAVLAVALAFALLRAIEILDHGDVWLACFLAAVAISEAGVSATWWRVRSRRRNLALAMAVLAGLGGLFVWLLANNMMGTPLFAVAICVLVVQFGLRAGALLGAVFLAMMLGLYLLSDSVPFGGVAANTVIVVALVAAGLASAHLVAQLDRAIVLEAETSRLRREEALAEMDRVLASERAANARLLHDELGQRLTVIGMGLDLATRLRSAEPGSSSDAEAWTEVERSRAEAARALDELRTLVRSMSPLGTSETRQLDLDSALEKIAASFKGTGLNVRLESPSGRTDGALDELAYRIIQEGLTNAARHSGAENVTVSVVAGTTCRIRIHDDGGALPEATEEGFGLINLRERVESAGGELVAEPGELGFVLDASYPMQPVNA</sequence>
<keyword evidence="9" id="KW-0812">Transmembrane</keyword>
<dbReference type="PANTHER" id="PTHR24421:SF10">
    <property type="entry name" value="NITRATE_NITRITE SENSOR PROTEIN NARQ"/>
    <property type="match status" value="1"/>
</dbReference>
<dbReference type="InterPro" id="IPR003594">
    <property type="entry name" value="HATPase_dom"/>
</dbReference>
<evidence type="ECO:0000313" key="11">
    <source>
        <dbReference type="EMBL" id="ANI92926.1"/>
    </source>
</evidence>
<protein>
    <recommendedName>
        <fullName evidence="2">histidine kinase</fullName>
        <ecNumber evidence="2">2.7.13.3</ecNumber>
    </recommendedName>
</protein>
<feature type="transmembrane region" description="Helical" evidence="9">
    <location>
        <begin position="154"/>
        <end position="176"/>
    </location>
</feature>
<comment type="catalytic activity">
    <reaction evidence="1">
        <text>ATP + protein L-histidine = ADP + protein N-phospho-L-histidine.</text>
        <dbReference type="EC" id="2.7.13.3"/>
    </reaction>
</comment>
<keyword evidence="4" id="KW-0808">Transferase</keyword>
<feature type="domain" description="Histidine kinase/HSP90-like ATPase" evidence="10">
    <location>
        <begin position="317"/>
        <end position="402"/>
    </location>
</feature>
<reference evidence="11 12" key="1">
    <citation type="submission" date="2016-06" db="EMBL/GenBank/DDBJ databases">
        <title>Complete genome sequence of a saline-alkali tolerant type strain Dietzia timorensis ID05-A0528T.</title>
        <authorList>
            <person name="Wu X."/>
        </authorList>
    </citation>
    <scope>NUCLEOTIDE SEQUENCE [LARGE SCALE GENOMIC DNA]</scope>
    <source>
        <strain evidence="11 12">ID05-A0528</strain>
    </source>
</reference>
<dbReference type="Gene3D" id="3.30.565.10">
    <property type="entry name" value="Histidine kinase-like ATPase, C-terminal domain"/>
    <property type="match status" value="1"/>
</dbReference>
<dbReference type="GO" id="GO:0000155">
    <property type="term" value="F:phosphorelay sensor kinase activity"/>
    <property type="evidence" value="ECO:0007669"/>
    <property type="project" value="InterPro"/>
</dbReference>
<keyword evidence="5" id="KW-0547">Nucleotide-binding</keyword>
<feature type="transmembrane region" description="Helical" evidence="9">
    <location>
        <begin position="84"/>
        <end position="103"/>
    </location>
</feature>
<evidence type="ECO:0000256" key="9">
    <source>
        <dbReference type="SAM" id="Phobius"/>
    </source>
</evidence>
<dbReference type="EMBL" id="CP015961">
    <property type="protein sequence ID" value="ANI92926.1"/>
    <property type="molecule type" value="Genomic_DNA"/>
</dbReference>
<evidence type="ECO:0000256" key="7">
    <source>
        <dbReference type="ARBA" id="ARBA00022840"/>
    </source>
</evidence>
<accession>A0A173LKR2</accession>
<evidence type="ECO:0000313" key="12">
    <source>
        <dbReference type="Proteomes" id="UP000186104"/>
    </source>
</evidence>
<evidence type="ECO:0000256" key="5">
    <source>
        <dbReference type="ARBA" id="ARBA00022741"/>
    </source>
</evidence>
<keyword evidence="9" id="KW-0472">Membrane</keyword>
<keyword evidence="6 11" id="KW-0418">Kinase</keyword>
<keyword evidence="7" id="KW-0067">ATP-binding</keyword>
<dbReference type="STRING" id="499555.BJL86_2159"/>
<evidence type="ECO:0000256" key="3">
    <source>
        <dbReference type="ARBA" id="ARBA00022553"/>
    </source>
</evidence>
<dbReference type="Proteomes" id="UP000186104">
    <property type="component" value="Chromosome"/>
</dbReference>
<feature type="transmembrane region" description="Helical" evidence="9">
    <location>
        <begin position="109"/>
        <end position="142"/>
    </location>
</feature>
<dbReference type="GO" id="GO:0046983">
    <property type="term" value="F:protein dimerization activity"/>
    <property type="evidence" value="ECO:0007669"/>
    <property type="project" value="InterPro"/>
</dbReference>
<evidence type="ECO:0000259" key="10">
    <source>
        <dbReference type="SMART" id="SM00387"/>
    </source>
</evidence>
<dbReference type="Pfam" id="PF02518">
    <property type="entry name" value="HATPase_c"/>
    <property type="match status" value="1"/>
</dbReference>
<dbReference type="KEGG" id="dtm:BJL86_2159"/>
<name>A0A173LKR2_9ACTN</name>
<evidence type="ECO:0000256" key="8">
    <source>
        <dbReference type="ARBA" id="ARBA00023012"/>
    </source>
</evidence>
<evidence type="ECO:0000256" key="1">
    <source>
        <dbReference type="ARBA" id="ARBA00000085"/>
    </source>
</evidence>
<dbReference type="InterPro" id="IPR036890">
    <property type="entry name" value="HATPase_C_sf"/>
</dbReference>
<keyword evidence="3" id="KW-0597">Phosphoprotein</keyword>
<dbReference type="PANTHER" id="PTHR24421">
    <property type="entry name" value="NITRATE/NITRITE SENSOR PROTEIN NARX-RELATED"/>
    <property type="match status" value="1"/>
</dbReference>
<dbReference type="InterPro" id="IPR011712">
    <property type="entry name" value="Sig_transdc_His_kin_sub3_dim/P"/>
</dbReference>
<dbReference type="EC" id="2.7.13.3" evidence="2"/>
<evidence type="ECO:0000256" key="6">
    <source>
        <dbReference type="ARBA" id="ARBA00022777"/>
    </source>
</evidence>
<proteinExistence type="predicted"/>
<gene>
    <name evidence="11" type="ORF">BJL86_2159</name>
</gene>
<dbReference type="GO" id="GO:0005524">
    <property type="term" value="F:ATP binding"/>
    <property type="evidence" value="ECO:0007669"/>
    <property type="project" value="UniProtKB-KW"/>
</dbReference>
<organism evidence="11 12">
    <name type="scientific">Dietzia timorensis</name>
    <dbReference type="NCBI Taxonomy" id="499555"/>
    <lineage>
        <taxon>Bacteria</taxon>
        <taxon>Bacillati</taxon>
        <taxon>Actinomycetota</taxon>
        <taxon>Actinomycetes</taxon>
        <taxon>Mycobacteriales</taxon>
        <taxon>Dietziaceae</taxon>
        <taxon>Dietzia</taxon>
    </lineage>
</organism>
<evidence type="ECO:0000256" key="2">
    <source>
        <dbReference type="ARBA" id="ARBA00012438"/>
    </source>
</evidence>
<dbReference type="InterPro" id="IPR050482">
    <property type="entry name" value="Sensor_HK_TwoCompSys"/>
</dbReference>
<keyword evidence="8" id="KW-0902">Two-component regulatory system</keyword>
<dbReference type="Pfam" id="PF07730">
    <property type="entry name" value="HisKA_3"/>
    <property type="match status" value="1"/>
</dbReference>